<name>A0A0L8FGL7_OCTBM</name>
<accession>A0A0L8FGL7</accession>
<sequence>RFMVLRTRVTVDEEQAAKMAMKLERHLGERLVQVIVKQSIWNHLQVTFHVVPVTKATWTINKLNELDFSNGPDSSPIISVEEGQFMEINFRGNLRNSSPESYSFIYNSNLKSSVDFTILEVDRYLQRNFPVFRGFLRLFRRNLLLPEVRKKVKPDEENQELPEIEPETSLELLTEILMTIPKVMKIDEFMCVC</sequence>
<reference evidence="1" key="1">
    <citation type="submission" date="2015-07" db="EMBL/GenBank/DDBJ databases">
        <title>MeaNS - Measles Nucleotide Surveillance Program.</title>
        <authorList>
            <person name="Tran T."/>
            <person name="Druce J."/>
        </authorList>
    </citation>
    <scope>NUCLEOTIDE SEQUENCE</scope>
    <source>
        <strain evidence="1">UCB-OBI-ISO-001</strain>
        <tissue evidence="1">Gonad</tissue>
    </source>
</reference>
<feature type="non-terminal residue" evidence="1">
    <location>
        <position position="1"/>
    </location>
</feature>
<dbReference type="EMBL" id="KQ432252">
    <property type="protein sequence ID" value="KOF62810.1"/>
    <property type="molecule type" value="Genomic_DNA"/>
</dbReference>
<dbReference type="PANTHER" id="PTHR28336:SF3">
    <property type="entry name" value="CHROMOSOME 11 C6ORF62 HOMOLOG"/>
    <property type="match status" value="1"/>
</dbReference>
<dbReference type="PANTHER" id="PTHR28336">
    <property type="entry name" value="BA1-643"/>
    <property type="match status" value="1"/>
</dbReference>
<protein>
    <submittedName>
        <fullName evidence="1">Uncharacterized protein</fullName>
    </submittedName>
</protein>
<organism evidence="1">
    <name type="scientific">Octopus bimaculoides</name>
    <name type="common">California two-spotted octopus</name>
    <dbReference type="NCBI Taxonomy" id="37653"/>
    <lineage>
        <taxon>Eukaryota</taxon>
        <taxon>Metazoa</taxon>
        <taxon>Spiralia</taxon>
        <taxon>Lophotrochozoa</taxon>
        <taxon>Mollusca</taxon>
        <taxon>Cephalopoda</taxon>
        <taxon>Coleoidea</taxon>
        <taxon>Octopodiformes</taxon>
        <taxon>Octopoda</taxon>
        <taxon>Incirrata</taxon>
        <taxon>Octopodidae</taxon>
        <taxon>Octopus</taxon>
    </lineage>
</organism>
<evidence type="ECO:0000313" key="1">
    <source>
        <dbReference type="EMBL" id="KOF62810.1"/>
    </source>
</evidence>
<gene>
    <name evidence="1" type="ORF">OCBIM_22021616mg</name>
</gene>
<dbReference type="AlphaFoldDB" id="A0A0L8FGL7"/>
<proteinExistence type="predicted"/>
<dbReference type="OrthoDB" id="6118651at2759"/>